<dbReference type="CDD" id="cd00317">
    <property type="entry name" value="cyclophilin"/>
    <property type="match status" value="1"/>
</dbReference>
<evidence type="ECO:0000256" key="6">
    <source>
        <dbReference type="SAM" id="MobiDB-lite"/>
    </source>
</evidence>
<dbReference type="InterPro" id="IPR002130">
    <property type="entry name" value="Cyclophilin-type_PPIase_dom"/>
</dbReference>
<dbReference type="PROSITE" id="PS50072">
    <property type="entry name" value="CSA_PPIASE_2"/>
    <property type="match status" value="1"/>
</dbReference>
<comment type="similarity">
    <text evidence="2 5">Belongs to the cyclophilin-type PPIase family.</text>
</comment>
<feature type="compositionally biased region" description="Basic and acidic residues" evidence="6">
    <location>
        <begin position="77"/>
        <end position="86"/>
    </location>
</feature>
<comment type="catalytic activity">
    <reaction evidence="5">
        <text>[protein]-peptidylproline (omega=180) = [protein]-peptidylproline (omega=0)</text>
        <dbReference type="Rhea" id="RHEA:16237"/>
        <dbReference type="Rhea" id="RHEA-COMP:10747"/>
        <dbReference type="Rhea" id="RHEA-COMP:10748"/>
        <dbReference type="ChEBI" id="CHEBI:83833"/>
        <dbReference type="ChEBI" id="CHEBI:83834"/>
        <dbReference type="EC" id="5.2.1.8"/>
    </reaction>
</comment>
<dbReference type="PROSITE" id="PS00170">
    <property type="entry name" value="CSA_PPIASE_1"/>
    <property type="match status" value="1"/>
</dbReference>
<comment type="function">
    <text evidence="1 5">PPIases accelerate the folding of proteins. It catalyzes the cis-trans isomerization of proline imidic peptide bonds in oligopeptides.</text>
</comment>
<dbReference type="Pfam" id="PF00160">
    <property type="entry name" value="Pro_isomerase"/>
    <property type="match status" value="1"/>
</dbReference>
<evidence type="ECO:0000256" key="5">
    <source>
        <dbReference type="RuleBase" id="RU363019"/>
    </source>
</evidence>
<accession>A0A938B3E7</accession>
<keyword evidence="3 5" id="KW-0697">Rotamase</keyword>
<dbReference type="SUPFAM" id="SSF50891">
    <property type="entry name" value="Cyclophilin-like"/>
    <property type="match status" value="1"/>
</dbReference>
<dbReference type="PIRSF" id="PIRSF001467">
    <property type="entry name" value="Peptidylpro_ismrse"/>
    <property type="match status" value="1"/>
</dbReference>
<dbReference type="InterPro" id="IPR024936">
    <property type="entry name" value="Cyclophilin-type_PPIase"/>
</dbReference>
<dbReference type="PANTHER" id="PTHR45625:SF4">
    <property type="entry name" value="PEPTIDYLPROLYL ISOMERASE DOMAIN AND WD REPEAT-CONTAINING PROTEIN 1"/>
    <property type="match status" value="1"/>
</dbReference>
<keyword evidence="4 5" id="KW-0413">Isomerase</keyword>
<dbReference type="PRINTS" id="PR00153">
    <property type="entry name" value="CSAPPISMRASE"/>
</dbReference>
<evidence type="ECO:0000259" key="7">
    <source>
        <dbReference type="PROSITE" id="PS50072"/>
    </source>
</evidence>
<organism evidence="8 9">
    <name type="scientific">Tectimicrobiota bacterium</name>
    <dbReference type="NCBI Taxonomy" id="2528274"/>
    <lineage>
        <taxon>Bacteria</taxon>
        <taxon>Pseudomonadati</taxon>
        <taxon>Nitrospinota/Tectimicrobiota group</taxon>
        <taxon>Candidatus Tectimicrobiota</taxon>
    </lineage>
</organism>
<dbReference type="EC" id="5.2.1.8" evidence="5"/>
<gene>
    <name evidence="8" type="ORF">FJZ47_07995</name>
</gene>
<name>A0A938B3E7_UNCTE</name>
<comment type="caution">
    <text evidence="8">The sequence shown here is derived from an EMBL/GenBank/DDBJ whole genome shotgun (WGS) entry which is preliminary data.</text>
</comment>
<dbReference type="EMBL" id="VGLS01000188">
    <property type="protein sequence ID" value="MBM3223723.1"/>
    <property type="molecule type" value="Genomic_DNA"/>
</dbReference>
<feature type="region of interest" description="Disordered" evidence="6">
    <location>
        <begin position="73"/>
        <end position="99"/>
    </location>
</feature>
<evidence type="ECO:0000256" key="2">
    <source>
        <dbReference type="ARBA" id="ARBA00007365"/>
    </source>
</evidence>
<dbReference type="GO" id="GO:0003755">
    <property type="term" value="F:peptidyl-prolyl cis-trans isomerase activity"/>
    <property type="evidence" value="ECO:0007669"/>
    <property type="project" value="UniProtKB-UniRule"/>
</dbReference>
<dbReference type="PANTHER" id="PTHR45625">
    <property type="entry name" value="PEPTIDYL-PROLYL CIS-TRANS ISOMERASE-RELATED"/>
    <property type="match status" value="1"/>
</dbReference>
<reference evidence="8" key="1">
    <citation type="submission" date="2019-03" db="EMBL/GenBank/DDBJ databases">
        <title>Lake Tanganyika Metagenome-Assembled Genomes (MAGs).</title>
        <authorList>
            <person name="Tran P."/>
        </authorList>
    </citation>
    <scope>NUCLEOTIDE SEQUENCE</scope>
    <source>
        <strain evidence="8">K_DeepCast_65m_m2_066</strain>
    </source>
</reference>
<feature type="domain" description="PPIase cyclophilin-type" evidence="7">
    <location>
        <begin position="26"/>
        <end position="173"/>
    </location>
</feature>
<evidence type="ECO:0000256" key="1">
    <source>
        <dbReference type="ARBA" id="ARBA00002388"/>
    </source>
</evidence>
<dbReference type="GO" id="GO:0006457">
    <property type="term" value="P:protein folding"/>
    <property type="evidence" value="ECO:0007669"/>
    <property type="project" value="InterPro"/>
</dbReference>
<protein>
    <recommendedName>
        <fullName evidence="5">Peptidyl-prolyl cis-trans isomerase</fullName>
        <shortName evidence="5">PPIase</shortName>
        <ecNumber evidence="5">5.2.1.8</ecNumber>
    </recommendedName>
</protein>
<evidence type="ECO:0000313" key="9">
    <source>
        <dbReference type="Proteomes" id="UP000712673"/>
    </source>
</evidence>
<dbReference type="InterPro" id="IPR044666">
    <property type="entry name" value="Cyclophilin_A-like"/>
</dbReference>
<dbReference type="InterPro" id="IPR020892">
    <property type="entry name" value="Cyclophilin-type_PPIase_CS"/>
</dbReference>
<sequence length="178" mass="19715">MLCLVGNQAYGQAQTAAGKEPRVLLETKLGSIELRLLPEKAPKHVENFLKLAKSGFYDKTIFHRVIPGFMIQGGDPNTKDEKDKSKYGMGGPGHTVKAEFNDRPHVRGTLSMARSQDPDSAGSQFFIVVKDTPHLNGKYTVFGEVTKGMEVADKIVSQQRDARDNPLERIEMTVKVLD</sequence>
<dbReference type="AlphaFoldDB" id="A0A938B3E7"/>
<dbReference type="InterPro" id="IPR029000">
    <property type="entry name" value="Cyclophilin-like_dom_sf"/>
</dbReference>
<dbReference type="Gene3D" id="2.40.100.10">
    <property type="entry name" value="Cyclophilin-like"/>
    <property type="match status" value="1"/>
</dbReference>
<evidence type="ECO:0000256" key="4">
    <source>
        <dbReference type="ARBA" id="ARBA00023235"/>
    </source>
</evidence>
<evidence type="ECO:0000256" key="3">
    <source>
        <dbReference type="ARBA" id="ARBA00023110"/>
    </source>
</evidence>
<dbReference type="Proteomes" id="UP000712673">
    <property type="component" value="Unassembled WGS sequence"/>
</dbReference>
<proteinExistence type="inferred from homology"/>
<evidence type="ECO:0000313" key="8">
    <source>
        <dbReference type="EMBL" id="MBM3223723.1"/>
    </source>
</evidence>